<dbReference type="GO" id="GO:0006310">
    <property type="term" value="P:DNA recombination"/>
    <property type="evidence" value="ECO:0007669"/>
    <property type="project" value="UniProtKB-KW"/>
</dbReference>
<dbReference type="InterPro" id="IPR013762">
    <property type="entry name" value="Integrase-like_cat_sf"/>
</dbReference>
<dbReference type="InterPro" id="IPR050090">
    <property type="entry name" value="Tyrosine_recombinase_XerCD"/>
</dbReference>
<evidence type="ECO:0000313" key="8">
    <source>
        <dbReference type="Proteomes" id="UP000321606"/>
    </source>
</evidence>
<dbReference type="InterPro" id="IPR044068">
    <property type="entry name" value="CB"/>
</dbReference>
<sequence>MENNNKIIVEEIEKKNKKENEKESKIERENNLFIKEFSDYLSFEKGSSKNTVAGYERDLKIFFDYIQKSATDIKEEDIYEYIEEISRELKRNSVLRKIASIRTFYKFCYLNKMVKEDPTGMIKSLKREKRLPEVLNLKEVKTIIDNIGHTPEGMRDRLIIKFLIATGARVSEILNLNIKDVENQGYEFIKVLGKGSKYRIVPIYESLENEIKDYISNYRPKLKGSENSFKLFSDTRRENFWKRLKKTAKDAGIEKNVYPHIFRHSVATVLLSNGADIRIVQEILGHANISTTEIYTHVEKSDLKRIYNKIKIGDE</sequence>
<dbReference type="Proteomes" id="UP000321606">
    <property type="component" value="Chromosome"/>
</dbReference>
<evidence type="ECO:0000313" key="7">
    <source>
        <dbReference type="EMBL" id="BBM36712.1"/>
    </source>
</evidence>
<organism evidence="7 8">
    <name type="scientific">Pseudoleptotrichia goodfellowii</name>
    <dbReference type="NCBI Taxonomy" id="157692"/>
    <lineage>
        <taxon>Bacteria</taxon>
        <taxon>Fusobacteriati</taxon>
        <taxon>Fusobacteriota</taxon>
        <taxon>Fusobacteriia</taxon>
        <taxon>Fusobacteriales</taxon>
        <taxon>Leptotrichiaceae</taxon>
        <taxon>Pseudoleptotrichia</taxon>
    </lineage>
</organism>
<dbReference type="Gene3D" id="1.10.443.10">
    <property type="entry name" value="Intergrase catalytic core"/>
    <property type="match status" value="1"/>
</dbReference>
<name>A0A510JBQ0_9FUSO</name>
<dbReference type="InterPro" id="IPR004107">
    <property type="entry name" value="Integrase_SAM-like_N"/>
</dbReference>
<dbReference type="InterPro" id="IPR011010">
    <property type="entry name" value="DNA_brk_join_enz"/>
</dbReference>
<accession>A0A510JBQ0</accession>
<gene>
    <name evidence="7" type="ORF">JCM16774_1656</name>
</gene>
<evidence type="ECO:0000259" key="6">
    <source>
        <dbReference type="PROSITE" id="PS51900"/>
    </source>
</evidence>
<dbReference type="GO" id="GO:0015074">
    <property type="term" value="P:DNA integration"/>
    <property type="evidence" value="ECO:0007669"/>
    <property type="project" value="UniProtKB-KW"/>
</dbReference>
<reference evidence="7 8" key="1">
    <citation type="submission" date="2019-07" db="EMBL/GenBank/DDBJ databases">
        <title>Complete Genome Sequence of Leptotrichia goodfellowii Strain JCM 16774.</title>
        <authorList>
            <person name="Watanabe S."/>
            <person name="Cui L."/>
        </authorList>
    </citation>
    <scope>NUCLEOTIDE SEQUENCE [LARGE SCALE GENOMIC DNA]</scope>
    <source>
        <strain evidence="7 8">JCM16774</strain>
    </source>
</reference>
<dbReference type="STRING" id="714315.GCA_000516535_01663"/>
<dbReference type="EMBL" id="AP019822">
    <property type="protein sequence ID" value="BBM36712.1"/>
    <property type="molecule type" value="Genomic_DNA"/>
</dbReference>
<proteinExistence type="predicted"/>
<dbReference type="InterPro" id="IPR002104">
    <property type="entry name" value="Integrase_catalytic"/>
</dbReference>
<dbReference type="NCBIfam" id="NF040815">
    <property type="entry name" value="recomb_XerA_Arch"/>
    <property type="match status" value="1"/>
</dbReference>
<dbReference type="AlphaFoldDB" id="A0A510JBQ0"/>
<keyword evidence="3" id="KW-0233">DNA recombination</keyword>
<dbReference type="PROSITE" id="PS51898">
    <property type="entry name" value="TYR_RECOMBINASE"/>
    <property type="match status" value="1"/>
</dbReference>
<dbReference type="PROSITE" id="PS51900">
    <property type="entry name" value="CB"/>
    <property type="match status" value="1"/>
</dbReference>
<dbReference type="Pfam" id="PF02899">
    <property type="entry name" value="Phage_int_SAM_1"/>
    <property type="match status" value="1"/>
</dbReference>
<evidence type="ECO:0000259" key="5">
    <source>
        <dbReference type="PROSITE" id="PS51898"/>
    </source>
</evidence>
<feature type="domain" description="Tyr recombinase" evidence="5">
    <location>
        <begin position="130"/>
        <end position="308"/>
    </location>
</feature>
<dbReference type="Gene3D" id="1.10.150.130">
    <property type="match status" value="1"/>
</dbReference>
<dbReference type="PANTHER" id="PTHR30349:SF81">
    <property type="entry name" value="TYROSINE RECOMBINASE XERC"/>
    <property type="match status" value="1"/>
</dbReference>
<dbReference type="KEGG" id="lgo:JCM16774_1656"/>
<evidence type="ECO:0000256" key="3">
    <source>
        <dbReference type="ARBA" id="ARBA00023172"/>
    </source>
</evidence>
<protein>
    <submittedName>
        <fullName evidence="7">Integrase family protein</fullName>
    </submittedName>
</protein>
<keyword evidence="1" id="KW-0229">DNA integration</keyword>
<evidence type="ECO:0000256" key="1">
    <source>
        <dbReference type="ARBA" id="ARBA00022908"/>
    </source>
</evidence>
<dbReference type="InterPro" id="IPR010998">
    <property type="entry name" value="Integrase_recombinase_N"/>
</dbReference>
<dbReference type="RefSeq" id="WP_051411772.1">
    <property type="nucleotide sequence ID" value="NZ_AP019822.1"/>
</dbReference>
<dbReference type="Pfam" id="PF00589">
    <property type="entry name" value="Phage_integrase"/>
    <property type="match status" value="1"/>
</dbReference>
<evidence type="ECO:0000256" key="4">
    <source>
        <dbReference type="PROSITE-ProRule" id="PRU01248"/>
    </source>
</evidence>
<feature type="domain" description="Core-binding (CB)" evidence="6">
    <location>
        <begin position="28"/>
        <end position="109"/>
    </location>
</feature>
<dbReference type="SUPFAM" id="SSF56349">
    <property type="entry name" value="DNA breaking-rejoining enzymes"/>
    <property type="match status" value="1"/>
</dbReference>
<evidence type="ECO:0000256" key="2">
    <source>
        <dbReference type="ARBA" id="ARBA00023125"/>
    </source>
</evidence>
<dbReference type="GO" id="GO:0003677">
    <property type="term" value="F:DNA binding"/>
    <property type="evidence" value="ECO:0007669"/>
    <property type="project" value="UniProtKB-UniRule"/>
</dbReference>
<keyword evidence="2 4" id="KW-0238">DNA-binding</keyword>
<dbReference type="PANTHER" id="PTHR30349">
    <property type="entry name" value="PHAGE INTEGRASE-RELATED"/>
    <property type="match status" value="1"/>
</dbReference>
<dbReference type="OrthoDB" id="9801717at2"/>